<dbReference type="Gene3D" id="3.30.420.10">
    <property type="entry name" value="Ribonuclease H-like superfamily/Ribonuclease H"/>
    <property type="match status" value="1"/>
</dbReference>
<dbReference type="InterPro" id="IPR002156">
    <property type="entry name" value="RNaseH_domain"/>
</dbReference>
<gene>
    <name evidence="2" type="ORF">F8388_012735</name>
</gene>
<reference evidence="2 3" key="1">
    <citation type="journal article" date="2020" name="bioRxiv">
        <title>Sequence and annotation of 42 cannabis genomes reveals extensive copy number variation in cannabinoid synthesis and pathogen resistance genes.</title>
        <authorList>
            <person name="Mckernan K.J."/>
            <person name="Helbert Y."/>
            <person name="Kane L.T."/>
            <person name="Ebling H."/>
            <person name="Zhang L."/>
            <person name="Liu B."/>
            <person name="Eaton Z."/>
            <person name="Mclaughlin S."/>
            <person name="Kingan S."/>
            <person name="Baybayan P."/>
            <person name="Concepcion G."/>
            <person name="Jordan M."/>
            <person name="Riva A."/>
            <person name="Barbazuk W."/>
            <person name="Harkins T."/>
        </authorList>
    </citation>
    <scope>NUCLEOTIDE SEQUENCE [LARGE SCALE GENOMIC DNA]</scope>
    <source>
        <strain evidence="3">cv. Jamaican Lion 4</strain>
        <tissue evidence="2">Leaf</tissue>
    </source>
</reference>
<dbReference type="PANTHER" id="PTHR34146:SF8">
    <property type="entry name" value="RNASE H TYPE-1 DOMAIN-CONTAINING PROTEIN"/>
    <property type="match status" value="1"/>
</dbReference>
<evidence type="ECO:0000313" key="3">
    <source>
        <dbReference type="Proteomes" id="UP000525078"/>
    </source>
</evidence>
<dbReference type="GO" id="GO:0003676">
    <property type="term" value="F:nucleic acid binding"/>
    <property type="evidence" value="ECO:0007669"/>
    <property type="project" value="InterPro"/>
</dbReference>
<dbReference type="InterPro" id="IPR036397">
    <property type="entry name" value="RNaseH_sf"/>
</dbReference>
<dbReference type="PANTHER" id="PTHR34146">
    <property type="entry name" value="POLYNUCLEOTIDYL TRANSFERASE, RIBONUCLEASE H-LIKE SUPERFAMILY PROTEIN-RELATED"/>
    <property type="match status" value="1"/>
</dbReference>
<dbReference type="Proteomes" id="UP000525078">
    <property type="component" value="Unassembled WGS sequence"/>
</dbReference>
<dbReference type="SUPFAM" id="SSF53098">
    <property type="entry name" value="Ribonuclease H-like"/>
    <property type="match status" value="1"/>
</dbReference>
<dbReference type="InterPro" id="IPR012337">
    <property type="entry name" value="RNaseH-like_sf"/>
</dbReference>
<evidence type="ECO:0000259" key="1">
    <source>
        <dbReference type="Pfam" id="PF13456"/>
    </source>
</evidence>
<dbReference type="AlphaFoldDB" id="A0A7J6HCQ0"/>
<feature type="domain" description="RNase H type-1" evidence="1">
    <location>
        <begin position="49"/>
        <end position="126"/>
    </location>
</feature>
<protein>
    <recommendedName>
        <fullName evidence="1">RNase H type-1 domain-containing protein</fullName>
    </recommendedName>
</protein>
<dbReference type="GO" id="GO:0004523">
    <property type="term" value="F:RNA-DNA hybrid ribonuclease activity"/>
    <property type="evidence" value="ECO:0007669"/>
    <property type="project" value="InterPro"/>
</dbReference>
<organism evidence="2 3">
    <name type="scientific">Cannabis sativa</name>
    <name type="common">Hemp</name>
    <name type="synonym">Marijuana</name>
    <dbReference type="NCBI Taxonomy" id="3483"/>
    <lineage>
        <taxon>Eukaryota</taxon>
        <taxon>Viridiplantae</taxon>
        <taxon>Streptophyta</taxon>
        <taxon>Embryophyta</taxon>
        <taxon>Tracheophyta</taxon>
        <taxon>Spermatophyta</taxon>
        <taxon>Magnoliopsida</taxon>
        <taxon>eudicotyledons</taxon>
        <taxon>Gunneridae</taxon>
        <taxon>Pentapetalae</taxon>
        <taxon>rosids</taxon>
        <taxon>fabids</taxon>
        <taxon>Rosales</taxon>
        <taxon>Cannabaceae</taxon>
        <taxon>Cannabis</taxon>
    </lineage>
</organism>
<comment type="caution">
    <text evidence="2">The sequence shown here is derived from an EMBL/GenBank/DDBJ whole genome shotgun (WGS) entry which is preliminary data.</text>
</comment>
<name>A0A7J6HCQ0_CANSA</name>
<evidence type="ECO:0000313" key="2">
    <source>
        <dbReference type="EMBL" id="KAF4392279.1"/>
    </source>
</evidence>
<accession>A0A7J6HCQ0</accession>
<dbReference type="InterPro" id="IPR044730">
    <property type="entry name" value="RNase_H-like_dom_plant"/>
</dbReference>
<dbReference type="CDD" id="cd06222">
    <property type="entry name" value="RNase_H_like"/>
    <property type="match status" value="1"/>
</dbReference>
<dbReference type="Pfam" id="PF13456">
    <property type="entry name" value="RVT_3"/>
    <property type="match status" value="1"/>
</dbReference>
<proteinExistence type="predicted"/>
<dbReference type="EMBL" id="JAATIP010000019">
    <property type="protein sequence ID" value="KAF4392279.1"/>
    <property type="molecule type" value="Genomic_DNA"/>
</dbReference>
<sequence length="208" mass="23283">MSARHKMLHKIEEFISVHGNSQDCNELHQFSREKVWCVPNEVHGFFVTDASWKEGRAGIAVGYQDRQSGKWLWSARAMEADSAMEAEALAVFWALQLGSECGFSSIAVASDALLLVQSLNARKLPPCWKSRAAVAKIWTSLTNVVSTCFLKTIFKWLKFKSNNKGNIGVSMVICWHSSRDPMVLVPVHCCSTRSDFGSKFIFCPMTTT</sequence>